<sequence>MKILSIVFWSQSEIDDNLIKYSKRIKVLRGIYALIIVFACLVTFVTLVISPQANSKDAFATFAKVSLIITFFVFIVDWISHAITYKFVIKQTKISYLKSLLKYIFTFNSIVIILCLLSSGQAIKFFINNFDANNELLFATFQSLGLVRVIRLFMVLSLFKPFGAITGVFVHQRKLLTSVFFIIIVLIILFAIIIWSQETVYLLRNHAIFLANISNKYSSHPEFNIFNKLSTFTEGSGQYEEAINKVTEEQVVAAIKYLDDTDLANFNSLANGYIQSFPEAFYFTTITLTTVGYGDFSPHAPISRVIVSFISLLAIAIVAIPSGIIAGSFLSEMEKRSEQNQKEKKKNKDKYDKNIDDSSKVNLKEKTLDECELIPINFENNSSKNKKSLDECKFIEMKL</sequence>
<comment type="subcellular location">
    <subcellularLocation>
        <location evidence="1">Membrane</location>
        <topology evidence="1">Multi-pass membrane protein</topology>
    </subcellularLocation>
</comment>
<evidence type="ECO:0000259" key="13">
    <source>
        <dbReference type="Pfam" id="PF00520"/>
    </source>
</evidence>
<name>A0ABT5G9R2_9MOLU</name>
<protein>
    <submittedName>
        <fullName evidence="14">Potassium channel family protein</fullName>
    </submittedName>
</protein>
<evidence type="ECO:0000313" key="14">
    <source>
        <dbReference type="EMBL" id="MDC4181646.1"/>
    </source>
</evidence>
<dbReference type="Proteomes" id="UP001220940">
    <property type="component" value="Unassembled WGS sequence"/>
</dbReference>
<evidence type="ECO:0000256" key="3">
    <source>
        <dbReference type="ARBA" id="ARBA00022538"/>
    </source>
</evidence>
<keyword evidence="5" id="KW-0631">Potassium channel</keyword>
<comment type="caution">
    <text evidence="14">The sequence shown here is derived from an EMBL/GenBank/DDBJ whole genome shotgun (WGS) entry which is preliminary data.</text>
</comment>
<evidence type="ECO:0000256" key="10">
    <source>
        <dbReference type="ARBA" id="ARBA00023303"/>
    </source>
</evidence>
<keyword evidence="10 14" id="KW-0407">Ion channel</keyword>
<evidence type="ECO:0000256" key="2">
    <source>
        <dbReference type="ARBA" id="ARBA00022448"/>
    </source>
</evidence>
<keyword evidence="3" id="KW-0633">Potassium transport</keyword>
<keyword evidence="6" id="KW-0630">Potassium</keyword>
<dbReference type="InterPro" id="IPR005821">
    <property type="entry name" value="Ion_trans_dom"/>
</dbReference>
<keyword evidence="7 12" id="KW-1133">Transmembrane helix</keyword>
<dbReference type="EMBL" id="JAJHZM010000001">
    <property type="protein sequence ID" value="MDC4181646.1"/>
    <property type="molecule type" value="Genomic_DNA"/>
</dbReference>
<evidence type="ECO:0000256" key="1">
    <source>
        <dbReference type="ARBA" id="ARBA00004141"/>
    </source>
</evidence>
<organism evidence="14 15">
    <name type="scientific">Mycoplasma bradburyae</name>
    <dbReference type="NCBI Taxonomy" id="2963128"/>
    <lineage>
        <taxon>Bacteria</taxon>
        <taxon>Bacillati</taxon>
        <taxon>Mycoplasmatota</taxon>
        <taxon>Mollicutes</taxon>
        <taxon>Mycoplasmataceae</taxon>
        <taxon>Mycoplasma</taxon>
    </lineage>
</organism>
<keyword evidence="8" id="KW-0406">Ion transport</keyword>
<evidence type="ECO:0000256" key="8">
    <source>
        <dbReference type="ARBA" id="ARBA00023065"/>
    </source>
</evidence>
<keyword evidence="15" id="KW-1185">Reference proteome</keyword>
<feature type="transmembrane region" description="Helical" evidence="12">
    <location>
        <begin position="175"/>
        <end position="195"/>
    </location>
</feature>
<feature type="transmembrane region" description="Helical" evidence="12">
    <location>
        <begin position="30"/>
        <end position="49"/>
    </location>
</feature>
<evidence type="ECO:0000256" key="9">
    <source>
        <dbReference type="ARBA" id="ARBA00023136"/>
    </source>
</evidence>
<feature type="transmembrane region" description="Helical" evidence="12">
    <location>
        <begin position="143"/>
        <end position="163"/>
    </location>
</feature>
<dbReference type="InterPro" id="IPR028325">
    <property type="entry name" value="VG_K_chnl"/>
</dbReference>
<dbReference type="Pfam" id="PF00520">
    <property type="entry name" value="Ion_trans"/>
    <property type="match status" value="1"/>
</dbReference>
<keyword evidence="9 12" id="KW-0472">Membrane</keyword>
<feature type="transmembrane region" description="Helical" evidence="12">
    <location>
        <begin position="61"/>
        <end position="79"/>
    </location>
</feature>
<dbReference type="PANTHER" id="PTHR11537">
    <property type="entry name" value="VOLTAGE-GATED POTASSIUM CHANNEL"/>
    <property type="match status" value="1"/>
</dbReference>
<feature type="transmembrane region" description="Helical" evidence="12">
    <location>
        <begin position="305"/>
        <end position="330"/>
    </location>
</feature>
<dbReference type="SUPFAM" id="SSF81324">
    <property type="entry name" value="Voltage-gated potassium channels"/>
    <property type="match status" value="1"/>
</dbReference>
<keyword evidence="2" id="KW-0813">Transport</keyword>
<evidence type="ECO:0000256" key="7">
    <source>
        <dbReference type="ARBA" id="ARBA00022989"/>
    </source>
</evidence>
<reference evidence="14" key="1">
    <citation type="submission" date="2021-11" db="EMBL/GenBank/DDBJ databases">
        <title>Description of Mycoplasma bradburyaesp. nov.from sea birds: a tribute to a great mycoplasmologist.</title>
        <authorList>
            <person name="Ramirez A.S."/>
            <person name="Poveda C."/>
            <person name="Suarez-Perez A."/>
            <person name="Rosales R.S."/>
            <person name="Dijkman R."/>
            <person name="Feberwee A."/>
            <person name="Spergser J."/>
            <person name="Szostak M.P."/>
            <person name="Ressel L."/>
            <person name="Calabuig P."/>
            <person name="Catania S."/>
            <person name="Gobbo F."/>
            <person name="Timofte D."/>
            <person name="Poveda J.B."/>
        </authorList>
    </citation>
    <scope>NUCLEOTIDE SEQUENCE [LARGE SCALE GENOMIC DNA]</scope>
    <source>
        <strain evidence="14">T158</strain>
    </source>
</reference>
<evidence type="ECO:0000313" key="15">
    <source>
        <dbReference type="Proteomes" id="UP001220940"/>
    </source>
</evidence>
<feature type="transmembrane region" description="Helical" evidence="12">
    <location>
        <begin position="100"/>
        <end position="123"/>
    </location>
</feature>
<gene>
    <name evidence="14" type="ORF">LNO68_00370</name>
</gene>
<dbReference type="PANTHER" id="PTHR11537:SF254">
    <property type="entry name" value="POTASSIUM VOLTAGE-GATED CHANNEL PROTEIN SHAB"/>
    <property type="match status" value="1"/>
</dbReference>
<evidence type="ECO:0000256" key="5">
    <source>
        <dbReference type="ARBA" id="ARBA00022826"/>
    </source>
</evidence>
<evidence type="ECO:0000256" key="12">
    <source>
        <dbReference type="SAM" id="Phobius"/>
    </source>
</evidence>
<accession>A0ABT5G9R2</accession>
<evidence type="ECO:0000256" key="6">
    <source>
        <dbReference type="ARBA" id="ARBA00022958"/>
    </source>
</evidence>
<dbReference type="Gene3D" id="1.10.287.70">
    <property type="match status" value="1"/>
</dbReference>
<dbReference type="GO" id="GO:0034220">
    <property type="term" value="P:monoatomic ion transmembrane transport"/>
    <property type="evidence" value="ECO:0007669"/>
    <property type="project" value="UniProtKB-KW"/>
</dbReference>
<evidence type="ECO:0000256" key="11">
    <source>
        <dbReference type="SAM" id="MobiDB-lite"/>
    </source>
</evidence>
<dbReference type="RefSeq" id="WP_255034455.1">
    <property type="nucleotide sequence ID" value="NZ_CP101414.1"/>
</dbReference>
<keyword evidence="4 12" id="KW-0812">Transmembrane</keyword>
<feature type="region of interest" description="Disordered" evidence="11">
    <location>
        <begin position="337"/>
        <end position="357"/>
    </location>
</feature>
<proteinExistence type="predicted"/>
<feature type="domain" description="Ion transport" evidence="13">
    <location>
        <begin position="31"/>
        <end position="334"/>
    </location>
</feature>
<evidence type="ECO:0000256" key="4">
    <source>
        <dbReference type="ARBA" id="ARBA00022692"/>
    </source>
</evidence>